<dbReference type="Pfam" id="PF25881">
    <property type="entry name" value="HH_YBHG"/>
    <property type="match status" value="1"/>
</dbReference>
<dbReference type="PANTHER" id="PTHR32347:SF23">
    <property type="entry name" value="BLL5650 PROTEIN"/>
    <property type="match status" value="1"/>
</dbReference>
<evidence type="ECO:0000256" key="2">
    <source>
        <dbReference type="ARBA" id="ARBA00023054"/>
    </source>
</evidence>
<comment type="caution">
    <text evidence="5">The sequence shown here is derived from an EMBL/GenBank/DDBJ whole genome shotgun (WGS) entry which is preliminary data.</text>
</comment>
<name>A0ABV6PNS2_9BURK</name>
<evidence type="ECO:0000256" key="1">
    <source>
        <dbReference type="ARBA" id="ARBA00004196"/>
    </source>
</evidence>
<dbReference type="SUPFAM" id="SSF111369">
    <property type="entry name" value="HlyD-like secretion proteins"/>
    <property type="match status" value="1"/>
</dbReference>
<dbReference type="InterPro" id="IPR050465">
    <property type="entry name" value="UPF0194_transport"/>
</dbReference>
<dbReference type="Proteomes" id="UP001589834">
    <property type="component" value="Unassembled WGS sequence"/>
</dbReference>
<sequence length="325" mass="34239">MPEPHRHARWALGLALALAGCKEAPAPGWSGYVEGDYVYVAAPVAGRLQQLDVQAGDQVKGGAPLFALDGQTERDAARTAEAQLAAAQAQAANLQTGRRPDEIAQIEAQLAQARAQAQLAQTDAARKTALVAQAAVSRMDADAARTAADQARQRVRELEAALRTARQPARVQERAAAQAQAQAASSALAAQRWRLGQTTQSAPADAQVADTYYRLGEWVGAGQPVLALLPPAQIKARFFVPETEVASLKPGDAVQLICDGCGAPIAARISRIATQAEYTPPVIYSNAQRAKLVFLVEARPGAADATRLKPGLPLDVRRAPLQSGS</sequence>
<reference evidence="5 6" key="1">
    <citation type="submission" date="2024-09" db="EMBL/GenBank/DDBJ databases">
        <authorList>
            <person name="Sun Q."/>
            <person name="Mori K."/>
        </authorList>
    </citation>
    <scope>NUCLEOTIDE SEQUENCE [LARGE SCALE GENOMIC DNA]</scope>
    <source>
        <strain evidence="5 6">NCAIM B.02336</strain>
    </source>
</reference>
<accession>A0ABV6PNS2</accession>
<evidence type="ECO:0000259" key="4">
    <source>
        <dbReference type="Pfam" id="PF25881"/>
    </source>
</evidence>
<keyword evidence="2 3" id="KW-0175">Coiled coil</keyword>
<keyword evidence="6" id="KW-1185">Reference proteome</keyword>
<dbReference type="EMBL" id="JBHLTN010000006">
    <property type="protein sequence ID" value="MFC0591476.1"/>
    <property type="molecule type" value="Genomic_DNA"/>
</dbReference>
<dbReference type="RefSeq" id="WP_293222456.1">
    <property type="nucleotide sequence ID" value="NZ_JBHLTN010000006.1"/>
</dbReference>
<dbReference type="Gene3D" id="2.40.30.170">
    <property type="match status" value="1"/>
</dbReference>
<organism evidence="5 6">
    <name type="scientific">Ottowia pentelensis</name>
    <dbReference type="NCBI Taxonomy" id="511108"/>
    <lineage>
        <taxon>Bacteria</taxon>
        <taxon>Pseudomonadati</taxon>
        <taxon>Pseudomonadota</taxon>
        <taxon>Betaproteobacteria</taxon>
        <taxon>Burkholderiales</taxon>
        <taxon>Comamonadaceae</taxon>
        <taxon>Ottowia</taxon>
    </lineage>
</organism>
<dbReference type="PANTHER" id="PTHR32347">
    <property type="entry name" value="EFFLUX SYSTEM COMPONENT YKNX-RELATED"/>
    <property type="match status" value="1"/>
</dbReference>
<dbReference type="Gene3D" id="1.10.287.470">
    <property type="entry name" value="Helix hairpin bin"/>
    <property type="match status" value="2"/>
</dbReference>
<gene>
    <name evidence="5" type="ORF">ACFFGG_02800</name>
</gene>
<evidence type="ECO:0000313" key="6">
    <source>
        <dbReference type="Proteomes" id="UP001589834"/>
    </source>
</evidence>
<evidence type="ECO:0000313" key="5">
    <source>
        <dbReference type="EMBL" id="MFC0591476.1"/>
    </source>
</evidence>
<dbReference type="Gene3D" id="2.40.50.100">
    <property type="match status" value="1"/>
</dbReference>
<feature type="domain" description="YbhG-like alpha-helical hairpin" evidence="4">
    <location>
        <begin position="79"/>
        <end position="191"/>
    </location>
</feature>
<protein>
    <submittedName>
        <fullName evidence="5">HlyD family secretion protein</fullName>
    </submittedName>
</protein>
<proteinExistence type="predicted"/>
<dbReference type="InterPro" id="IPR059052">
    <property type="entry name" value="HH_YbhG-like"/>
</dbReference>
<comment type="subcellular location">
    <subcellularLocation>
        <location evidence="1">Cell envelope</location>
    </subcellularLocation>
</comment>
<dbReference type="PROSITE" id="PS51257">
    <property type="entry name" value="PROKAR_LIPOPROTEIN"/>
    <property type="match status" value="1"/>
</dbReference>
<feature type="coiled-coil region" evidence="3">
    <location>
        <begin position="77"/>
        <end position="161"/>
    </location>
</feature>
<evidence type="ECO:0000256" key="3">
    <source>
        <dbReference type="SAM" id="Coils"/>
    </source>
</evidence>